<dbReference type="EMBL" id="FOSK01000004">
    <property type="protein sequence ID" value="SFK35011.1"/>
    <property type="molecule type" value="Genomic_DNA"/>
</dbReference>
<protein>
    <submittedName>
        <fullName evidence="2">Dienelactone hydrolase family protein</fullName>
    </submittedName>
</protein>
<dbReference type="InterPro" id="IPR051049">
    <property type="entry name" value="Dienelactone_hydrolase-like"/>
</dbReference>
<dbReference type="InterPro" id="IPR002925">
    <property type="entry name" value="Dienelactn_hydro"/>
</dbReference>
<gene>
    <name evidence="2" type="ORF">SAMN04488518_104217</name>
</gene>
<evidence type="ECO:0000313" key="2">
    <source>
        <dbReference type="EMBL" id="SFK35011.1"/>
    </source>
</evidence>
<feature type="domain" description="Dienelactone hydrolase" evidence="1">
    <location>
        <begin position="30"/>
        <end position="145"/>
    </location>
</feature>
<reference evidence="2 3" key="1">
    <citation type="submission" date="2016-10" db="EMBL/GenBank/DDBJ databases">
        <authorList>
            <person name="Varghese N."/>
            <person name="Submissions S."/>
        </authorList>
    </citation>
    <scope>NUCLEOTIDE SEQUENCE [LARGE SCALE GENOMIC DNA]</scope>
    <source>
        <strain evidence="2 3">DSM 16392</strain>
    </source>
</reference>
<keyword evidence="3" id="KW-1185">Reference proteome</keyword>
<proteinExistence type="predicted"/>
<keyword evidence="2" id="KW-0378">Hydrolase</keyword>
<dbReference type="SUPFAM" id="SSF53474">
    <property type="entry name" value="alpha/beta-Hydrolases"/>
    <property type="match status" value="1"/>
</dbReference>
<dbReference type="GO" id="GO:0016787">
    <property type="term" value="F:hydrolase activity"/>
    <property type="evidence" value="ECO:0007669"/>
    <property type="project" value="UniProtKB-KW"/>
</dbReference>
<dbReference type="RefSeq" id="WP_093518843.1">
    <property type="nucleotide sequence ID" value="NZ_FOSK01000004.1"/>
</dbReference>
<accession>A0A1I3YUV4</accession>
<dbReference type="PANTHER" id="PTHR46623">
    <property type="entry name" value="CARBOXYMETHYLENEBUTENOLIDASE-RELATED"/>
    <property type="match status" value="1"/>
</dbReference>
<dbReference type="Gene3D" id="3.40.50.1820">
    <property type="entry name" value="alpha/beta hydrolase"/>
    <property type="match status" value="1"/>
</dbReference>
<comment type="caution">
    <text evidence="2">The sequence shown here is derived from an EMBL/GenBank/DDBJ whole genome shotgun (WGS) entry which is preliminary data.</text>
</comment>
<evidence type="ECO:0000259" key="1">
    <source>
        <dbReference type="Pfam" id="PF01738"/>
    </source>
</evidence>
<dbReference type="PANTHER" id="PTHR46623:SF6">
    <property type="entry name" value="ALPHA_BETA-HYDROLASES SUPERFAMILY PROTEIN"/>
    <property type="match status" value="1"/>
</dbReference>
<evidence type="ECO:0000313" key="3">
    <source>
        <dbReference type="Proteomes" id="UP000199598"/>
    </source>
</evidence>
<dbReference type="InterPro" id="IPR029058">
    <property type="entry name" value="AB_hydrolase_fold"/>
</dbReference>
<organism evidence="2 3">
    <name type="scientific">Pseudovibrio ascidiaceicola</name>
    <dbReference type="NCBI Taxonomy" id="285279"/>
    <lineage>
        <taxon>Bacteria</taxon>
        <taxon>Pseudomonadati</taxon>
        <taxon>Pseudomonadota</taxon>
        <taxon>Alphaproteobacteria</taxon>
        <taxon>Hyphomicrobiales</taxon>
        <taxon>Stappiaceae</taxon>
        <taxon>Pseudovibrio</taxon>
    </lineage>
</organism>
<name>A0A1I3YUV4_9HYPH</name>
<dbReference type="Pfam" id="PF01738">
    <property type="entry name" value="DLH"/>
    <property type="match status" value="1"/>
</dbReference>
<dbReference type="Proteomes" id="UP000199598">
    <property type="component" value="Unassembled WGS sequence"/>
</dbReference>
<sequence>MIIAATTLALPASLQAAELRLVEYHQRNLAYIIVPRTDKKLPALVLFHDWAGLTEEAILQAAKIAEEGYAVFLPDLFGGKVPQSKEEAQPLVEAILETDHQHELMANVHSGLQVLESVEEVEPVDVSISGLGIGEQVASYISKSDMKPALPMLAHA</sequence>